<accession>A0ACB8T8H7</accession>
<proteinExistence type="predicted"/>
<evidence type="ECO:0000313" key="1">
    <source>
        <dbReference type="EMBL" id="KAI0065184.1"/>
    </source>
</evidence>
<gene>
    <name evidence="1" type="ORF">BV25DRAFT_144107</name>
</gene>
<organism evidence="1 2">
    <name type="scientific">Artomyces pyxidatus</name>
    <dbReference type="NCBI Taxonomy" id="48021"/>
    <lineage>
        <taxon>Eukaryota</taxon>
        <taxon>Fungi</taxon>
        <taxon>Dikarya</taxon>
        <taxon>Basidiomycota</taxon>
        <taxon>Agaricomycotina</taxon>
        <taxon>Agaricomycetes</taxon>
        <taxon>Russulales</taxon>
        <taxon>Auriscalpiaceae</taxon>
        <taxon>Artomyces</taxon>
    </lineage>
</organism>
<sequence length="276" mass="31276">MTSIRSRADGFRSLNIVLSSELATKAFSTSFLSSTFGGQNRRRERVTTASYSSMTGYKDFLYLKHAHQPFAPLQPGEPGILLTTAQRGDSWPEYEKVLVSMPPGALVCKFVYAGEYELRGGAPLTAEELCSLHPEVILHWARHILKSSAAHCMTMRARVWFRKEKGREPTPQQIENMVNHTHGVTISDIVTALKQGKEQLFAWGMLPAWYEPCFQRLLLSVEEGQEEMAVTGRLLQVRTSRRARVVTDKAKMVPTARHRKRRREIDSDADDIEVIE</sequence>
<reference evidence="1" key="2">
    <citation type="journal article" date="2022" name="New Phytol.">
        <title>Evolutionary transition to the ectomycorrhizal habit in the genomes of a hyperdiverse lineage of mushroom-forming fungi.</title>
        <authorList>
            <person name="Looney B."/>
            <person name="Miyauchi S."/>
            <person name="Morin E."/>
            <person name="Drula E."/>
            <person name="Courty P.E."/>
            <person name="Kohler A."/>
            <person name="Kuo A."/>
            <person name="LaButti K."/>
            <person name="Pangilinan J."/>
            <person name="Lipzen A."/>
            <person name="Riley R."/>
            <person name="Andreopoulos W."/>
            <person name="He G."/>
            <person name="Johnson J."/>
            <person name="Nolan M."/>
            <person name="Tritt A."/>
            <person name="Barry K.W."/>
            <person name="Grigoriev I.V."/>
            <person name="Nagy L.G."/>
            <person name="Hibbett D."/>
            <person name="Henrissat B."/>
            <person name="Matheny P.B."/>
            <person name="Labbe J."/>
            <person name="Martin F.M."/>
        </authorList>
    </citation>
    <scope>NUCLEOTIDE SEQUENCE</scope>
    <source>
        <strain evidence="1">HHB10654</strain>
    </source>
</reference>
<dbReference type="Proteomes" id="UP000814140">
    <property type="component" value="Unassembled WGS sequence"/>
</dbReference>
<protein>
    <submittedName>
        <fullName evidence="1">Uncharacterized protein</fullName>
    </submittedName>
</protein>
<reference evidence="1" key="1">
    <citation type="submission" date="2021-03" db="EMBL/GenBank/DDBJ databases">
        <authorList>
            <consortium name="DOE Joint Genome Institute"/>
            <person name="Ahrendt S."/>
            <person name="Looney B.P."/>
            <person name="Miyauchi S."/>
            <person name="Morin E."/>
            <person name="Drula E."/>
            <person name="Courty P.E."/>
            <person name="Chicoki N."/>
            <person name="Fauchery L."/>
            <person name="Kohler A."/>
            <person name="Kuo A."/>
            <person name="Labutti K."/>
            <person name="Pangilinan J."/>
            <person name="Lipzen A."/>
            <person name="Riley R."/>
            <person name="Andreopoulos W."/>
            <person name="He G."/>
            <person name="Johnson J."/>
            <person name="Barry K.W."/>
            <person name="Grigoriev I.V."/>
            <person name="Nagy L."/>
            <person name="Hibbett D."/>
            <person name="Henrissat B."/>
            <person name="Matheny P.B."/>
            <person name="Labbe J."/>
            <person name="Martin F."/>
        </authorList>
    </citation>
    <scope>NUCLEOTIDE SEQUENCE</scope>
    <source>
        <strain evidence="1">HHB10654</strain>
    </source>
</reference>
<name>A0ACB8T8H7_9AGAM</name>
<keyword evidence="2" id="KW-1185">Reference proteome</keyword>
<dbReference type="EMBL" id="MU277196">
    <property type="protein sequence ID" value="KAI0065184.1"/>
    <property type="molecule type" value="Genomic_DNA"/>
</dbReference>
<evidence type="ECO:0000313" key="2">
    <source>
        <dbReference type="Proteomes" id="UP000814140"/>
    </source>
</evidence>
<comment type="caution">
    <text evidence="1">The sequence shown here is derived from an EMBL/GenBank/DDBJ whole genome shotgun (WGS) entry which is preliminary data.</text>
</comment>